<dbReference type="PANTHER" id="PTHR43849">
    <property type="entry name" value="BLL3936 PROTEIN"/>
    <property type="match status" value="1"/>
</dbReference>
<evidence type="ECO:0000313" key="3">
    <source>
        <dbReference type="Proteomes" id="UP000289555"/>
    </source>
</evidence>
<evidence type="ECO:0000313" key="2">
    <source>
        <dbReference type="EMBL" id="BBI52901.1"/>
    </source>
</evidence>
<keyword evidence="1" id="KW-0812">Transmembrane</keyword>
<keyword evidence="3" id="KW-1185">Reference proteome</keyword>
<sequence>MVEYVGISYVEVIKHAFLPAIISYIALIYIVHLEALKANMKGLPSSNPARPLLNKILGFMTGLILLMALSFGVYYGLGWLKPVLGEATPGLSQSAWPWYISAC</sequence>
<protein>
    <submittedName>
        <fullName evidence="2">Uncharacterized protein</fullName>
    </submittedName>
</protein>
<feature type="transmembrane region" description="Helical" evidence="1">
    <location>
        <begin position="52"/>
        <end position="75"/>
    </location>
</feature>
<dbReference type="EMBL" id="AP019416">
    <property type="protein sequence ID" value="BBI52901.1"/>
    <property type="molecule type" value="Genomic_DNA"/>
</dbReference>
<name>A0ABM7GPE2_9GAMM</name>
<organism evidence="2 3">
    <name type="scientific">Vreelandella olivaria</name>
    <dbReference type="NCBI Taxonomy" id="390919"/>
    <lineage>
        <taxon>Bacteria</taxon>
        <taxon>Pseudomonadati</taxon>
        <taxon>Pseudomonadota</taxon>
        <taxon>Gammaproteobacteria</taxon>
        <taxon>Oceanospirillales</taxon>
        <taxon>Halomonadaceae</taxon>
        <taxon>Vreelandella</taxon>
    </lineage>
</organism>
<feature type="transmembrane region" description="Helical" evidence="1">
    <location>
        <begin position="12"/>
        <end position="31"/>
    </location>
</feature>
<keyword evidence="1" id="KW-0472">Membrane</keyword>
<proteinExistence type="predicted"/>
<dbReference type="Proteomes" id="UP000289555">
    <property type="component" value="Chromosome"/>
</dbReference>
<keyword evidence="1" id="KW-1133">Transmembrane helix</keyword>
<gene>
    <name evidence="2" type="ORF">HORIV_53220</name>
</gene>
<reference evidence="3" key="1">
    <citation type="journal article" date="2019" name="Microbiol. Resour. Announc.">
        <title>Complete Genome Sequence of Halomonas olivaria, a Moderately Halophilic Bacterium Isolated from Olive Processing Effluents, Obtained by Nanopore Sequencing.</title>
        <authorList>
            <person name="Nagata S."/>
            <person name="Ii K.M."/>
            <person name="Tsukimi T."/>
            <person name="Miura M.C."/>
            <person name="Galipon J."/>
            <person name="Arakawa K."/>
        </authorList>
    </citation>
    <scope>NUCLEOTIDE SEQUENCE [LARGE SCALE GENOMIC DNA]</scope>
    <source>
        <strain evidence="3">TYRC17</strain>
    </source>
</reference>
<dbReference type="PANTHER" id="PTHR43849:SF2">
    <property type="entry name" value="BLL3936 PROTEIN"/>
    <property type="match status" value="1"/>
</dbReference>
<accession>A0ABM7GPE2</accession>
<evidence type="ECO:0000256" key="1">
    <source>
        <dbReference type="SAM" id="Phobius"/>
    </source>
</evidence>